<feature type="domain" description="RING-type" evidence="12">
    <location>
        <begin position="1253"/>
        <end position="1303"/>
    </location>
</feature>
<dbReference type="CDD" id="cd18008">
    <property type="entry name" value="DEXDc_SHPRH-like"/>
    <property type="match status" value="1"/>
</dbReference>
<dbReference type="SUPFAM" id="SSF52540">
    <property type="entry name" value="P-loop containing nucleoside triphosphate hydrolases"/>
    <property type="match status" value="2"/>
</dbReference>
<evidence type="ECO:0000313" key="16">
    <source>
        <dbReference type="Proteomes" id="UP000297245"/>
    </source>
</evidence>
<feature type="compositionally biased region" description="Low complexity" evidence="11">
    <location>
        <begin position="356"/>
        <end position="371"/>
    </location>
</feature>
<dbReference type="CDD" id="cd18793">
    <property type="entry name" value="SF2_C_SNF"/>
    <property type="match status" value="1"/>
</dbReference>
<evidence type="ECO:0000256" key="5">
    <source>
        <dbReference type="ARBA" id="ARBA00022801"/>
    </source>
</evidence>
<dbReference type="InterPro" id="IPR017907">
    <property type="entry name" value="Znf_RING_CS"/>
</dbReference>
<gene>
    <name evidence="15" type="ORF">K435DRAFT_768393</name>
</gene>
<feature type="compositionally biased region" description="Polar residues" evidence="11">
    <location>
        <begin position="337"/>
        <end position="350"/>
    </location>
</feature>
<feature type="compositionally biased region" description="Basic and acidic residues" evidence="11">
    <location>
        <begin position="193"/>
        <end position="214"/>
    </location>
</feature>
<dbReference type="Gene3D" id="3.40.50.300">
    <property type="entry name" value="P-loop containing nucleotide triphosphate hydrolases"/>
    <property type="match status" value="2"/>
</dbReference>
<feature type="compositionally biased region" description="Basic residues" evidence="11">
    <location>
        <begin position="1347"/>
        <end position="1359"/>
    </location>
</feature>
<name>A0A4S8KVS0_DENBC</name>
<dbReference type="GO" id="GO:0008094">
    <property type="term" value="F:ATP-dependent activity, acting on DNA"/>
    <property type="evidence" value="ECO:0007669"/>
    <property type="project" value="TreeGrafter"/>
</dbReference>
<feature type="coiled-coil region" evidence="10">
    <location>
        <begin position="394"/>
        <end position="452"/>
    </location>
</feature>
<organism evidence="15 16">
    <name type="scientific">Dendrothele bispora (strain CBS 962.96)</name>
    <dbReference type="NCBI Taxonomy" id="1314807"/>
    <lineage>
        <taxon>Eukaryota</taxon>
        <taxon>Fungi</taxon>
        <taxon>Dikarya</taxon>
        <taxon>Basidiomycota</taxon>
        <taxon>Agaricomycotina</taxon>
        <taxon>Agaricomycetes</taxon>
        <taxon>Agaricomycetidae</taxon>
        <taxon>Agaricales</taxon>
        <taxon>Agaricales incertae sedis</taxon>
        <taxon>Dendrothele</taxon>
    </lineage>
</organism>
<keyword evidence="8" id="KW-0067">ATP-binding</keyword>
<evidence type="ECO:0000256" key="11">
    <source>
        <dbReference type="SAM" id="MobiDB-lite"/>
    </source>
</evidence>
<evidence type="ECO:0000259" key="13">
    <source>
        <dbReference type="PROSITE" id="PS51192"/>
    </source>
</evidence>
<keyword evidence="2" id="KW-0479">Metal-binding</keyword>
<feature type="compositionally biased region" description="Low complexity" evidence="11">
    <location>
        <begin position="471"/>
        <end position="482"/>
    </location>
</feature>
<feature type="compositionally biased region" description="Low complexity" evidence="11">
    <location>
        <begin position="129"/>
        <end position="144"/>
    </location>
</feature>
<dbReference type="GO" id="GO:0005524">
    <property type="term" value="F:ATP binding"/>
    <property type="evidence" value="ECO:0007669"/>
    <property type="project" value="UniProtKB-KW"/>
</dbReference>
<dbReference type="GO" id="GO:0008270">
    <property type="term" value="F:zinc ion binding"/>
    <property type="evidence" value="ECO:0007669"/>
    <property type="project" value="UniProtKB-KW"/>
</dbReference>
<keyword evidence="7" id="KW-0862">Zinc</keyword>
<feature type="domain" description="Helicase C-terminal" evidence="14">
    <location>
        <begin position="1460"/>
        <end position="1625"/>
    </location>
</feature>
<dbReference type="PROSITE" id="PS50089">
    <property type="entry name" value="ZF_RING_2"/>
    <property type="match status" value="1"/>
</dbReference>
<dbReference type="SUPFAM" id="SSF57850">
    <property type="entry name" value="RING/U-box"/>
    <property type="match status" value="1"/>
</dbReference>
<evidence type="ECO:0000256" key="6">
    <source>
        <dbReference type="ARBA" id="ARBA00022806"/>
    </source>
</evidence>
<feature type="compositionally biased region" description="Low complexity" evidence="11">
    <location>
        <begin position="174"/>
        <end position="186"/>
    </location>
</feature>
<dbReference type="InterPro" id="IPR013083">
    <property type="entry name" value="Znf_RING/FYVE/PHD"/>
</dbReference>
<dbReference type="PROSITE" id="PS51192">
    <property type="entry name" value="HELICASE_ATP_BIND_1"/>
    <property type="match status" value="1"/>
</dbReference>
<dbReference type="PROSITE" id="PS00518">
    <property type="entry name" value="ZF_RING_1"/>
    <property type="match status" value="1"/>
</dbReference>
<dbReference type="Pfam" id="PF00271">
    <property type="entry name" value="Helicase_C"/>
    <property type="match status" value="1"/>
</dbReference>
<proteinExistence type="inferred from homology"/>
<evidence type="ECO:0000256" key="9">
    <source>
        <dbReference type="PROSITE-ProRule" id="PRU00175"/>
    </source>
</evidence>
<feature type="domain" description="Helicase ATP-binding" evidence="13">
    <location>
        <begin position="860"/>
        <end position="1068"/>
    </location>
</feature>
<keyword evidence="5" id="KW-0378">Hydrolase</keyword>
<feature type="compositionally biased region" description="Acidic residues" evidence="11">
    <location>
        <begin position="1365"/>
        <end position="1383"/>
    </location>
</feature>
<evidence type="ECO:0000313" key="15">
    <source>
        <dbReference type="EMBL" id="THU80036.1"/>
    </source>
</evidence>
<dbReference type="PANTHER" id="PTHR45626:SF16">
    <property type="entry name" value="ATP-DEPENDENT HELICASE ULS1"/>
    <property type="match status" value="1"/>
</dbReference>
<accession>A0A4S8KVS0</accession>
<dbReference type="GO" id="GO:0005634">
    <property type="term" value="C:nucleus"/>
    <property type="evidence" value="ECO:0007669"/>
    <property type="project" value="TreeGrafter"/>
</dbReference>
<sequence>MVSPSSVTNLVSNHLGYDSTASIPKNYREELKHHLKSSPDDHNFRIMPTPGTGFGTLTCLQTGCRNPVIQLSRNNKLKDGGMAEGIGSLRAYRVYIAFHHSDKRPDTNKLGPATNATPVQDKKPSRQFLAPTSAAPATKTKPLTGTIERARALRPIASNKPQVRASSAKPNAKTTEPIEISSSPETSKPRQLKPLERARQRANLERARRHKEDQVAGSPSSSASASTSTFSRMPTRSHVPETRVNSSRTELKHTKAPVSTAFPEVVPERVDPSNTLNSTAIASNQSAISPMVEPPAENPRKRPLAGILSPNPSFSQSLEPSTPVSKKLKTMEHHDTTGTFTPLSTRTNTILPRGETGSSTTVPSPSSSFPSHQTHMYARPVRSYSSDSVSAQRVEEIRSEIDELQMRISNEQRKLDVYLRKEHKSKGDLTRIGNLMNEIEVMKIQREEWKREIPVMSNRGDHNFSYGLGRSPSKAASSTSLSDLNDTGSAFMKRDERAGTAGRTLESRELSGAADGISTHGKRASNVGVLGLEANGTIDGIKPKIPRESNPFVSDSGSMVKTGVKRERQRSEEPGMGLQLPPLALTPTTRTTSITTLPTLSSVAATALSGTVEDPFANPSASSMDGQNEPGEIGWYPPPTQPYPSTMYQEDFGSAPMLVGPGVGQREFSPIDGFQPQVQEYEWQHPPVPGPSDVPMPDAFQDFPGQDNYYSYGNAGGDPYYETGFENYNGVVPPGPGNPGNAYYAYSDDNSDGPPIAPGNERTEVFRKFEDVPVMEGSDHWDENGEFYGRGRDLYQGPVARADDIEKFLVEAGNAELFNASATVEDALQKLGLPNLYTPIQGMEVALMPHQTIGVAWMLEKEKSDLMGGILADDMGLGKTVQMISVMVKNRSENPECKTNLVLAPQALLDQWKMEIELKTNDGLRCLIYHGSSKPKKASDLLDYDVVLTTYHTMALEWPDYEAEMKKQKRASRKRKSNNDDDFIVEDDEGEKWKGKGKKAKQQQHGLLFQVEWYRIICDEAQVIRNKRTRMSRAVTELTSTYRWCLTGTPIVNSLGDVYSYLRFIKMRPWYDWTEFQKHIGKDEKKRPQIAVPRLQKILDACCLRRKKTSMLDGKRLVELPPKEVFLHRLTFTDEEREIYHAVETQSQHKFNRYLRAGTVLKNYSHILVLLLRLRQCCSHPALIQEEGGVAFLAADEMDDKLGKELKRARDLLGRDFVDKLKEKFKLAALEKKAENGGLEISDVNKNDVGEECPICFDVFTDPVVTRCAHVFCRECLLNVFNTALPAEDEQLQAQERPCPACRTPFCQDHIFLRAAFEPTAEELSSKVDDSDAEMLDVEGLLDPSPHKGKGKGHAKHSRGREVIDVDAMDTEDEDEDEDDDDLGGFIVPDNVEDDDDYTPKSKKMKKPLVNKRKNVIVIDSDEEEPGDEEIIFGRTRASLSAKEIKMLPRFFPSTKMKFMMDHIIKLAKDRPEEKTMVVSQWTGCLQLVSDYLEEHKIQHVKYQGDMNRQQRDKAVRIFMSKQNAKIMLMSLKCGGVGLNLTRANNVISLDLGWSQAIEDQAFDRVHRLGQNREVHVNRLVIENTVEDRILAMQKRKQALADGSLGEGDGKKIGRLTVAELANLFGLDSQGAKL</sequence>
<dbReference type="InterPro" id="IPR000330">
    <property type="entry name" value="SNF2_N"/>
</dbReference>
<comment type="similarity">
    <text evidence="1">Belongs to the SNF2/RAD54 helicase family.</text>
</comment>
<dbReference type="SMART" id="SM00184">
    <property type="entry name" value="RING"/>
    <property type="match status" value="1"/>
</dbReference>
<dbReference type="Proteomes" id="UP000297245">
    <property type="component" value="Unassembled WGS sequence"/>
</dbReference>
<evidence type="ECO:0000256" key="8">
    <source>
        <dbReference type="ARBA" id="ARBA00022840"/>
    </source>
</evidence>
<dbReference type="OrthoDB" id="423559at2759"/>
<dbReference type="GO" id="GO:0000724">
    <property type="term" value="P:double-strand break repair via homologous recombination"/>
    <property type="evidence" value="ECO:0007669"/>
    <property type="project" value="TreeGrafter"/>
</dbReference>
<keyword evidence="4 9" id="KW-0863">Zinc-finger</keyword>
<feature type="compositionally biased region" description="Basic and acidic residues" evidence="11">
    <location>
        <begin position="564"/>
        <end position="573"/>
    </location>
</feature>
<dbReference type="GO" id="GO:0004386">
    <property type="term" value="F:helicase activity"/>
    <property type="evidence" value="ECO:0007669"/>
    <property type="project" value="UniProtKB-KW"/>
</dbReference>
<evidence type="ECO:0000256" key="7">
    <source>
        <dbReference type="ARBA" id="ARBA00022833"/>
    </source>
</evidence>
<keyword evidence="16" id="KW-1185">Reference proteome</keyword>
<dbReference type="SMART" id="SM00487">
    <property type="entry name" value="DEXDc"/>
    <property type="match status" value="1"/>
</dbReference>
<dbReference type="InterPro" id="IPR001841">
    <property type="entry name" value="Znf_RING"/>
</dbReference>
<dbReference type="PROSITE" id="PS51194">
    <property type="entry name" value="HELICASE_CTER"/>
    <property type="match status" value="1"/>
</dbReference>
<dbReference type="InterPro" id="IPR049730">
    <property type="entry name" value="SNF2/RAD54-like_C"/>
</dbReference>
<dbReference type="InterPro" id="IPR014001">
    <property type="entry name" value="Helicase_ATP-bd"/>
</dbReference>
<keyword evidence="6" id="KW-0347">Helicase</keyword>
<dbReference type="InterPro" id="IPR038718">
    <property type="entry name" value="SNF2-like_sf"/>
</dbReference>
<dbReference type="Pfam" id="PF13445">
    <property type="entry name" value="zf-RING_UBOX"/>
    <property type="match status" value="1"/>
</dbReference>
<keyword evidence="10" id="KW-0175">Coiled coil</keyword>
<dbReference type="InterPro" id="IPR001650">
    <property type="entry name" value="Helicase_C-like"/>
</dbReference>
<dbReference type="EMBL" id="ML179947">
    <property type="protein sequence ID" value="THU80036.1"/>
    <property type="molecule type" value="Genomic_DNA"/>
</dbReference>
<dbReference type="InterPro" id="IPR027417">
    <property type="entry name" value="P-loop_NTPase"/>
</dbReference>
<dbReference type="Gene3D" id="3.30.40.10">
    <property type="entry name" value="Zinc/RING finger domain, C3HC4 (zinc finger)"/>
    <property type="match status" value="1"/>
</dbReference>
<dbReference type="SMART" id="SM00490">
    <property type="entry name" value="HELICc"/>
    <property type="match status" value="1"/>
</dbReference>
<feature type="region of interest" description="Disordered" evidence="11">
    <location>
        <begin position="102"/>
        <end position="255"/>
    </location>
</feature>
<feature type="compositionally biased region" description="Low complexity" evidence="11">
    <location>
        <begin position="218"/>
        <end position="231"/>
    </location>
</feature>
<evidence type="ECO:0000256" key="2">
    <source>
        <dbReference type="ARBA" id="ARBA00022723"/>
    </source>
</evidence>
<feature type="region of interest" description="Disordered" evidence="11">
    <location>
        <begin position="1340"/>
        <end position="1403"/>
    </location>
</feature>
<dbReference type="PANTHER" id="PTHR45626">
    <property type="entry name" value="TRANSCRIPTION TERMINATION FACTOR 2-RELATED"/>
    <property type="match status" value="1"/>
</dbReference>
<evidence type="ECO:0000256" key="10">
    <source>
        <dbReference type="SAM" id="Coils"/>
    </source>
</evidence>
<reference evidence="15 16" key="1">
    <citation type="journal article" date="2019" name="Nat. Ecol. Evol.">
        <title>Megaphylogeny resolves global patterns of mushroom evolution.</title>
        <authorList>
            <person name="Varga T."/>
            <person name="Krizsan K."/>
            <person name="Foldi C."/>
            <person name="Dima B."/>
            <person name="Sanchez-Garcia M."/>
            <person name="Sanchez-Ramirez S."/>
            <person name="Szollosi G.J."/>
            <person name="Szarkandi J.G."/>
            <person name="Papp V."/>
            <person name="Albert L."/>
            <person name="Andreopoulos W."/>
            <person name="Angelini C."/>
            <person name="Antonin V."/>
            <person name="Barry K.W."/>
            <person name="Bougher N.L."/>
            <person name="Buchanan P."/>
            <person name="Buyck B."/>
            <person name="Bense V."/>
            <person name="Catcheside P."/>
            <person name="Chovatia M."/>
            <person name="Cooper J."/>
            <person name="Damon W."/>
            <person name="Desjardin D."/>
            <person name="Finy P."/>
            <person name="Geml J."/>
            <person name="Haridas S."/>
            <person name="Hughes K."/>
            <person name="Justo A."/>
            <person name="Karasinski D."/>
            <person name="Kautmanova I."/>
            <person name="Kiss B."/>
            <person name="Kocsube S."/>
            <person name="Kotiranta H."/>
            <person name="LaButti K.M."/>
            <person name="Lechner B.E."/>
            <person name="Liimatainen K."/>
            <person name="Lipzen A."/>
            <person name="Lukacs Z."/>
            <person name="Mihaltcheva S."/>
            <person name="Morgado L.N."/>
            <person name="Niskanen T."/>
            <person name="Noordeloos M.E."/>
            <person name="Ohm R.A."/>
            <person name="Ortiz-Santana B."/>
            <person name="Ovrebo C."/>
            <person name="Racz N."/>
            <person name="Riley R."/>
            <person name="Savchenko A."/>
            <person name="Shiryaev A."/>
            <person name="Soop K."/>
            <person name="Spirin V."/>
            <person name="Szebenyi C."/>
            <person name="Tomsovsky M."/>
            <person name="Tulloss R.E."/>
            <person name="Uehling J."/>
            <person name="Grigoriev I.V."/>
            <person name="Vagvolgyi C."/>
            <person name="Papp T."/>
            <person name="Martin F.M."/>
            <person name="Miettinen O."/>
            <person name="Hibbett D.S."/>
            <person name="Nagy L.G."/>
        </authorList>
    </citation>
    <scope>NUCLEOTIDE SEQUENCE [LARGE SCALE GENOMIC DNA]</scope>
    <source>
        <strain evidence="15 16">CBS 962.96</strain>
    </source>
</reference>
<evidence type="ECO:0000256" key="1">
    <source>
        <dbReference type="ARBA" id="ARBA00007025"/>
    </source>
</evidence>
<protein>
    <submittedName>
        <fullName evidence="15">Uncharacterized protein</fullName>
    </submittedName>
</protein>
<feature type="region of interest" description="Disordered" evidence="11">
    <location>
        <begin position="460"/>
        <end position="521"/>
    </location>
</feature>
<evidence type="ECO:0000259" key="12">
    <source>
        <dbReference type="PROSITE" id="PS50089"/>
    </source>
</evidence>
<dbReference type="InterPro" id="IPR050628">
    <property type="entry name" value="SNF2_RAD54_helicase_TF"/>
</dbReference>
<dbReference type="GO" id="GO:0016787">
    <property type="term" value="F:hydrolase activity"/>
    <property type="evidence" value="ECO:0007669"/>
    <property type="project" value="UniProtKB-KW"/>
</dbReference>
<evidence type="ECO:0000256" key="3">
    <source>
        <dbReference type="ARBA" id="ARBA00022741"/>
    </source>
</evidence>
<evidence type="ECO:0000256" key="4">
    <source>
        <dbReference type="ARBA" id="ARBA00022771"/>
    </source>
</evidence>
<feature type="compositionally biased region" description="Polar residues" evidence="11">
    <location>
        <begin position="159"/>
        <end position="173"/>
    </location>
</feature>
<keyword evidence="3" id="KW-0547">Nucleotide-binding</keyword>
<dbReference type="InterPro" id="IPR027370">
    <property type="entry name" value="Znf-RING_euk"/>
</dbReference>
<dbReference type="Pfam" id="PF00176">
    <property type="entry name" value="SNF2-rel_dom"/>
    <property type="match status" value="1"/>
</dbReference>
<evidence type="ECO:0000259" key="14">
    <source>
        <dbReference type="PROSITE" id="PS51194"/>
    </source>
</evidence>
<dbReference type="GO" id="GO:0005737">
    <property type="term" value="C:cytoplasm"/>
    <property type="evidence" value="ECO:0007669"/>
    <property type="project" value="TreeGrafter"/>
</dbReference>
<feature type="region of interest" description="Disordered" evidence="11">
    <location>
        <begin position="332"/>
        <end position="373"/>
    </location>
</feature>
<dbReference type="Gene3D" id="3.40.50.10810">
    <property type="entry name" value="Tandem AAA-ATPase domain"/>
    <property type="match status" value="1"/>
</dbReference>
<feature type="region of interest" description="Disordered" evidence="11">
    <location>
        <begin position="541"/>
        <end position="584"/>
    </location>
</feature>